<dbReference type="InterPro" id="IPR035897">
    <property type="entry name" value="Toll_tir_struct_dom_sf"/>
</dbReference>
<dbReference type="SMART" id="SM00255">
    <property type="entry name" value="TIR"/>
    <property type="match status" value="1"/>
</dbReference>
<dbReference type="SUPFAM" id="SSF52058">
    <property type="entry name" value="L domain-like"/>
    <property type="match status" value="2"/>
</dbReference>
<dbReference type="Gene3D" id="3.40.50.300">
    <property type="entry name" value="P-loop containing nucleotide triphosphate hydrolases"/>
    <property type="match status" value="1"/>
</dbReference>
<accession>A0ABM3H4H7</accession>
<keyword evidence="2" id="KW-0677">Repeat</keyword>
<dbReference type="GeneID" id="115727613"/>
<dbReference type="SMART" id="SM00369">
    <property type="entry name" value="LRR_TYP"/>
    <property type="match status" value="4"/>
</dbReference>
<keyword evidence="1" id="KW-0433">Leucine-rich repeat</keyword>
<dbReference type="Pfam" id="PF00931">
    <property type="entry name" value="NB-ARC"/>
    <property type="match status" value="1"/>
</dbReference>
<sequence length="1203" mass="136551">MDMGKSSESGTSGGESSEIDYEVFLSFRGPDTRQGFTDCLYQAMLEANIRVFFDEEELHVGKAIANELPKAIEKSKIYVPIFSKGYASSPWCLRELADMVECTKSKPSEKEIMPIFYDVEPNDVKLRSQLYVGALKNHEKKFDSQTILKWADALKSAAKIRGWELKKQGYWKFTKSVIREIVMKLKTKDKYVAEHLVGMEDRVEAVLKLLDVDSGGKRFVLIHGMGGIGKTTLAKDVFNKLNSLFSHCCFLGNVRESLVSVGLVNLQKQLLSNTLGSAFQDDINDVDDGIKVIARRLSNRKLFIVLDDVDDEEQLEKLAIKWIAFGSGSRVILTTRNKSIVEADQTLEYEVKPLNSIQSVELFSRHAFGRNPPPDDCVSLSRQVVSMTGGLPLALEVVGSLLRRQNKASWIDVLDKLKEIPHEKVQDKLKISYNALSHEQKQIFLDIACLFVNKDKANAFYMWKDCRFFPDYSIQVLICMSLIKITDDNTFWMHDQLRDLGRKIVRGDTGLVDPRKQSRLWVNETANDIIRTEERKEAIEAVCLDGGTYTGKEFSRLPNIRFLKLYGGDLDGDFESQLKKLRYMSWQHCPRELSATNFHPSNAVVLDLSFGSITEDWAGWSQIKVAKKLKVMDLTCCDRMVKTPDFSHYLSLERLILQSCRCLIEVDGSLEKLECLIYFNARGCEDLRELPEGIGGLEKLEYLDLGYCRKLRKLPESFARVASLVELNLSDTAITRLPDSIGNQKRLSVLKLERAKIDGLPDSIGNLRELKFLFVAGTKIKELPVSIGNLESLLELDVSDTKIEWLPESIGDLSRLKVIKISGSPMRGLPQSIVELKELEELHAEDCPYLEWEIPEGIWKLSLLRVLLLEFSPSRSALVTVKPLSRLEKLWLYDCDKLELLPELPTSLTSLSFGSSALRRVPDLSSLTKLSDLTYRGHEESDCPLFIQDGPCRQSLTFLPPSLSTLTLDYHESKTSLSFRGNFRKLTCLRIYHCLWKEVQLDGLEQLIEFEVERAELLEGFAGLSGLKRLKLLRLIDCPNLTAIQGLGSVESLEKLDIGWCPKIGSLDDLSDLKKLEELSIEECDELVAVKGLGELETLQGMSFKGCRSLRSFPNVFNLKVPGECSLWVERCPNLKENSFLGRVDQYKEIGRVPKREISGPSLFESFLEDRITRRSVVRRGHTNWRRDLLILCAFDGWRIRTG</sequence>
<proteinExistence type="predicted"/>
<dbReference type="InterPro" id="IPR000157">
    <property type="entry name" value="TIR_dom"/>
</dbReference>
<feature type="domain" description="TIR" evidence="4">
    <location>
        <begin position="19"/>
        <end position="178"/>
    </location>
</feature>
<evidence type="ECO:0000313" key="5">
    <source>
        <dbReference type="Proteomes" id="UP000827889"/>
    </source>
</evidence>
<dbReference type="SUPFAM" id="SSF52200">
    <property type="entry name" value="Toll/Interleukin receptor TIR domain"/>
    <property type="match status" value="1"/>
</dbReference>
<dbReference type="Proteomes" id="UP000827889">
    <property type="component" value="Chromosome 3"/>
</dbReference>
<dbReference type="SUPFAM" id="SSF52540">
    <property type="entry name" value="P-loop containing nucleoside triphosphate hydrolases"/>
    <property type="match status" value="1"/>
</dbReference>
<dbReference type="InterPro" id="IPR032675">
    <property type="entry name" value="LRR_dom_sf"/>
</dbReference>
<dbReference type="Pfam" id="PF23282">
    <property type="entry name" value="WHD_ROQ1"/>
    <property type="match status" value="1"/>
</dbReference>
<dbReference type="InterPro" id="IPR044974">
    <property type="entry name" value="Disease_R_plants"/>
</dbReference>
<evidence type="ECO:0000259" key="4">
    <source>
        <dbReference type="PROSITE" id="PS50104"/>
    </source>
</evidence>
<dbReference type="InterPro" id="IPR003591">
    <property type="entry name" value="Leu-rich_rpt_typical-subtyp"/>
</dbReference>
<dbReference type="Pfam" id="PF23598">
    <property type="entry name" value="LRR_14"/>
    <property type="match status" value="1"/>
</dbReference>
<organism evidence="5 6">
    <name type="scientific">Rhodamnia argentea</name>
    <dbReference type="NCBI Taxonomy" id="178133"/>
    <lineage>
        <taxon>Eukaryota</taxon>
        <taxon>Viridiplantae</taxon>
        <taxon>Streptophyta</taxon>
        <taxon>Embryophyta</taxon>
        <taxon>Tracheophyta</taxon>
        <taxon>Spermatophyta</taxon>
        <taxon>Magnoliopsida</taxon>
        <taxon>eudicotyledons</taxon>
        <taxon>Gunneridae</taxon>
        <taxon>Pentapetalae</taxon>
        <taxon>rosids</taxon>
        <taxon>malvids</taxon>
        <taxon>Myrtales</taxon>
        <taxon>Myrtaceae</taxon>
        <taxon>Myrtoideae</taxon>
        <taxon>Myrteae</taxon>
        <taxon>Australasian group</taxon>
        <taxon>Rhodamnia</taxon>
    </lineage>
</organism>
<dbReference type="RefSeq" id="XP_048131519.1">
    <property type="nucleotide sequence ID" value="XM_048275562.1"/>
</dbReference>
<dbReference type="Gene3D" id="1.10.8.430">
    <property type="entry name" value="Helical domain of apoptotic protease-activating factors"/>
    <property type="match status" value="1"/>
</dbReference>
<evidence type="ECO:0000256" key="3">
    <source>
        <dbReference type="ARBA" id="ARBA00022821"/>
    </source>
</evidence>
<dbReference type="PANTHER" id="PTHR11017">
    <property type="entry name" value="LEUCINE-RICH REPEAT-CONTAINING PROTEIN"/>
    <property type="match status" value="1"/>
</dbReference>
<evidence type="ECO:0000256" key="2">
    <source>
        <dbReference type="ARBA" id="ARBA00022737"/>
    </source>
</evidence>
<protein>
    <submittedName>
        <fullName evidence="6">Disease resistance protein RPV1-like</fullName>
    </submittedName>
</protein>
<keyword evidence="5" id="KW-1185">Reference proteome</keyword>
<dbReference type="InterPro" id="IPR002182">
    <property type="entry name" value="NB-ARC"/>
</dbReference>
<dbReference type="Pfam" id="PF01582">
    <property type="entry name" value="TIR"/>
    <property type="match status" value="1"/>
</dbReference>
<dbReference type="PROSITE" id="PS50104">
    <property type="entry name" value="TIR"/>
    <property type="match status" value="1"/>
</dbReference>
<dbReference type="InterPro" id="IPR027417">
    <property type="entry name" value="P-loop_NTPase"/>
</dbReference>
<name>A0ABM3H4H7_9MYRT</name>
<evidence type="ECO:0000256" key="1">
    <source>
        <dbReference type="ARBA" id="ARBA00022614"/>
    </source>
</evidence>
<dbReference type="PRINTS" id="PR00364">
    <property type="entry name" value="DISEASERSIST"/>
</dbReference>
<dbReference type="PANTHER" id="PTHR11017:SF570">
    <property type="entry name" value="DISEASE RESISTANCE PROTEIN (TIR-NBS CLASS)-RELATED"/>
    <property type="match status" value="1"/>
</dbReference>
<dbReference type="Gene3D" id="3.80.10.10">
    <property type="entry name" value="Ribonuclease Inhibitor"/>
    <property type="match status" value="3"/>
</dbReference>
<dbReference type="InterPro" id="IPR058192">
    <property type="entry name" value="WHD_ROQ1-like"/>
</dbReference>
<evidence type="ECO:0000313" key="6">
    <source>
        <dbReference type="RefSeq" id="XP_048131519.1"/>
    </source>
</evidence>
<reference evidence="6" key="1">
    <citation type="submission" date="2025-08" db="UniProtKB">
        <authorList>
            <consortium name="RefSeq"/>
        </authorList>
    </citation>
    <scope>IDENTIFICATION</scope>
    <source>
        <tissue evidence="6">Leaf</tissue>
    </source>
</reference>
<keyword evidence="3" id="KW-0611">Plant defense</keyword>
<dbReference type="Gene3D" id="3.40.50.10140">
    <property type="entry name" value="Toll/interleukin-1 receptor homology (TIR) domain"/>
    <property type="match status" value="1"/>
</dbReference>
<dbReference type="InterPro" id="IPR055414">
    <property type="entry name" value="LRR_R13L4/SHOC2-like"/>
</dbReference>
<gene>
    <name evidence="6" type="primary">LOC115727613</name>
</gene>
<dbReference type="InterPro" id="IPR042197">
    <property type="entry name" value="Apaf_helical"/>
</dbReference>